<keyword evidence="9" id="KW-0233">DNA recombination</keyword>
<dbReference type="GO" id="GO:0006310">
    <property type="term" value="P:DNA recombination"/>
    <property type="evidence" value="ECO:0007669"/>
    <property type="project" value="UniProtKB-KW"/>
</dbReference>
<evidence type="ECO:0000313" key="11">
    <source>
        <dbReference type="EMBL" id="RDY14632.1"/>
    </source>
</evidence>
<dbReference type="GO" id="GO:0003964">
    <property type="term" value="F:RNA-directed DNA polymerase activity"/>
    <property type="evidence" value="ECO:0007669"/>
    <property type="project" value="UniProtKB-KW"/>
</dbReference>
<evidence type="ECO:0000256" key="3">
    <source>
        <dbReference type="ARBA" id="ARBA00022759"/>
    </source>
</evidence>
<sequence length="358" mass="40945">MEEKEKKKSLIKKKKSLMATWKDHDLLSSKDEDKEANLYLMHEGNLCRGTWIMDAHSIDNALYVKQLKHNLLSISQLRDSGLISKLKKHNLVVKGLPSLVIAIVIVTEVIDIACYLQNRIYKRLILKKTTYELWKGKQPNISYFHPFRCDCFIFNTKDNMGKFDPKSEKGIFIGYSSMSKAYIVYNSRTMKVEESIHKNDVWKLVSPPNFKSIIGIKWIFINKLDENDDMIFGVIDDSLYKEGQAKDVIYIHQSTYVKEFDAYMRGHAKCFADGVTNAEKALWNKPNSHQAFMILVVNLYNRLSNSMNQRPISLSPVQFLHSSSQSISALGILMTIAKGSSIAIPRNYAIATSSVGRD</sequence>
<dbReference type="AlphaFoldDB" id="A0A371IHV2"/>
<dbReference type="GO" id="GO:0004519">
    <property type="term" value="F:endonuclease activity"/>
    <property type="evidence" value="ECO:0007669"/>
    <property type="project" value="UniProtKB-KW"/>
</dbReference>
<dbReference type="GO" id="GO:0016787">
    <property type="term" value="F:hydrolase activity"/>
    <property type="evidence" value="ECO:0007669"/>
    <property type="project" value="UniProtKB-KW"/>
</dbReference>
<keyword evidence="7" id="KW-0695">RNA-directed DNA polymerase</keyword>
<evidence type="ECO:0000256" key="2">
    <source>
        <dbReference type="ARBA" id="ARBA00022723"/>
    </source>
</evidence>
<dbReference type="PANTHER" id="PTHR42648:SF11">
    <property type="entry name" value="TRANSPOSON TY4-P GAG-POL POLYPROTEIN"/>
    <property type="match status" value="1"/>
</dbReference>
<keyword evidence="8" id="KW-0548">Nucleotidyltransferase</keyword>
<dbReference type="OrthoDB" id="1751476at2759"/>
<dbReference type="Pfam" id="PF25597">
    <property type="entry name" value="SH3_retrovirus"/>
    <property type="match status" value="1"/>
</dbReference>
<evidence type="ECO:0000256" key="1">
    <source>
        <dbReference type="ARBA" id="ARBA00022722"/>
    </source>
</evidence>
<evidence type="ECO:0000259" key="10">
    <source>
        <dbReference type="Pfam" id="PF25597"/>
    </source>
</evidence>
<evidence type="ECO:0000256" key="8">
    <source>
        <dbReference type="ARBA" id="ARBA00022932"/>
    </source>
</evidence>
<name>A0A371IHV2_MUCPR</name>
<dbReference type="Proteomes" id="UP000257109">
    <property type="component" value="Unassembled WGS sequence"/>
</dbReference>
<feature type="non-terminal residue" evidence="11">
    <location>
        <position position="1"/>
    </location>
</feature>
<feature type="domain" description="Retroviral polymerase SH3-like" evidence="10">
    <location>
        <begin position="149"/>
        <end position="197"/>
    </location>
</feature>
<keyword evidence="1" id="KW-0540">Nuclease</keyword>
<keyword evidence="5" id="KW-0460">Magnesium</keyword>
<dbReference type="EMBL" id="QJKJ01000039">
    <property type="protein sequence ID" value="RDY14632.1"/>
    <property type="molecule type" value="Genomic_DNA"/>
</dbReference>
<evidence type="ECO:0000256" key="9">
    <source>
        <dbReference type="ARBA" id="ARBA00023172"/>
    </source>
</evidence>
<keyword evidence="8" id="KW-0808">Transferase</keyword>
<dbReference type="PANTHER" id="PTHR42648">
    <property type="entry name" value="TRANSPOSASE, PUTATIVE-RELATED"/>
    <property type="match status" value="1"/>
</dbReference>
<keyword evidence="12" id="KW-1185">Reference proteome</keyword>
<keyword evidence="3" id="KW-0255">Endonuclease</keyword>
<keyword evidence="8" id="KW-0239">DNA-directed DNA polymerase</keyword>
<evidence type="ECO:0000256" key="6">
    <source>
        <dbReference type="ARBA" id="ARBA00022908"/>
    </source>
</evidence>
<comment type="caution">
    <text evidence="11">The sequence shown here is derived from an EMBL/GenBank/DDBJ whole genome shotgun (WGS) entry which is preliminary data.</text>
</comment>
<evidence type="ECO:0000256" key="7">
    <source>
        <dbReference type="ARBA" id="ARBA00022918"/>
    </source>
</evidence>
<keyword evidence="4" id="KW-0378">Hydrolase</keyword>
<dbReference type="GO" id="GO:0003887">
    <property type="term" value="F:DNA-directed DNA polymerase activity"/>
    <property type="evidence" value="ECO:0007669"/>
    <property type="project" value="UniProtKB-KW"/>
</dbReference>
<accession>A0A371IHV2</accession>
<dbReference type="InterPro" id="IPR057670">
    <property type="entry name" value="SH3_retrovirus"/>
</dbReference>
<evidence type="ECO:0000256" key="4">
    <source>
        <dbReference type="ARBA" id="ARBA00022801"/>
    </source>
</evidence>
<reference evidence="11" key="1">
    <citation type="submission" date="2018-05" db="EMBL/GenBank/DDBJ databases">
        <title>Draft genome of Mucuna pruriens seed.</title>
        <authorList>
            <person name="Nnadi N.E."/>
            <person name="Vos R."/>
            <person name="Hasami M.H."/>
            <person name="Devisetty U.K."/>
            <person name="Aguiy J.C."/>
        </authorList>
    </citation>
    <scope>NUCLEOTIDE SEQUENCE [LARGE SCALE GENOMIC DNA]</scope>
    <source>
        <strain evidence="11">JCA_2017</strain>
    </source>
</reference>
<keyword evidence="2" id="KW-0479">Metal-binding</keyword>
<dbReference type="GO" id="GO:0046872">
    <property type="term" value="F:metal ion binding"/>
    <property type="evidence" value="ECO:0007669"/>
    <property type="project" value="UniProtKB-KW"/>
</dbReference>
<evidence type="ECO:0000256" key="5">
    <source>
        <dbReference type="ARBA" id="ARBA00022842"/>
    </source>
</evidence>
<dbReference type="InterPro" id="IPR039537">
    <property type="entry name" value="Retrotran_Ty1/copia-like"/>
</dbReference>
<keyword evidence="6" id="KW-0229">DNA integration</keyword>
<dbReference type="GO" id="GO:0015074">
    <property type="term" value="P:DNA integration"/>
    <property type="evidence" value="ECO:0007669"/>
    <property type="project" value="UniProtKB-KW"/>
</dbReference>
<proteinExistence type="predicted"/>
<protein>
    <recommendedName>
        <fullName evidence="10">Retroviral polymerase SH3-like domain-containing protein</fullName>
    </recommendedName>
</protein>
<gene>
    <name evidence="11" type="ORF">CR513_00284</name>
</gene>
<organism evidence="11 12">
    <name type="scientific">Mucuna pruriens</name>
    <name type="common">Velvet bean</name>
    <name type="synonym">Dolichos pruriens</name>
    <dbReference type="NCBI Taxonomy" id="157652"/>
    <lineage>
        <taxon>Eukaryota</taxon>
        <taxon>Viridiplantae</taxon>
        <taxon>Streptophyta</taxon>
        <taxon>Embryophyta</taxon>
        <taxon>Tracheophyta</taxon>
        <taxon>Spermatophyta</taxon>
        <taxon>Magnoliopsida</taxon>
        <taxon>eudicotyledons</taxon>
        <taxon>Gunneridae</taxon>
        <taxon>Pentapetalae</taxon>
        <taxon>rosids</taxon>
        <taxon>fabids</taxon>
        <taxon>Fabales</taxon>
        <taxon>Fabaceae</taxon>
        <taxon>Papilionoideae</taxon>
        <taxon>50 kb inversion clade</taxon>
        <taxon>NPAAA clade</taxon>
        <taxon>indigoferoid/millettioid clade</taxon>
        <taxon>Phaseoleae</taxon>
        <taxon>Mucuna</taxon>
    </lineage>
</organism>
<evidence type="ECO:0000313" key="12">
    <source>
        <dbReference type="Proteomes" id="UP000257109"/>
    </source>
</evidence>